<dbReference type="InterPro" id="IPR005801">
    <property type="entry name" value="ADC_synthase"/>
</dbReference>
<sequence length="579" mass="66552">MIDPYLLFEFTEGQDQHPLAFTSPVKILQTDKLEEVPEIIKEIDKAIRAGFYAAGYLSYEAAPAFHSEMEVHHTSALPLIWFGIFTQPIPPGEEKKANKDYSISNWKLTASEEDYQQGIEEIKHAIEEGHTYQVNYTERLQGQFKGSDFSFYRQLTRNQQSSYSAYLHLGKYRILSASPELFFKVHNQKITAKPMKGTAPRGRFTEEDQKNLKNLLTSEKEQAENLMIVDLLRNDIGRIAKPGSVKVTRLFEAETYPTVHQLTSTIEADLVDDITIWDWFQALFPCGSITGAPKISTMRYISLLEQSPREVYCGAIGYITPERNAIFNVPIRTVFIDSEKETATYGVGGGITWDSTPVGEFRELHTKAQLLSERRPEFHLLESIKLENGYYPILSYHLDRIKESGNYFQFRINIEAIKQKLGELAMLYANGTYKVRLVVKKNGEISIEAEKVYRKSEPVRCTLASSPIDKNDPFLFHKTTHRQIYETQHKTSPAQTLSVLMWNQNEELTEFTLGNLVVEKEGKLFTPPVSSGLLPGTFRQYLLDQNRIETRTLYKHELHEYDAVWFINSVRGWLKVELI</sequence>
<reference evidence="2 3" key="1">
    <citation type="submission" date="2016-10" db="EMBL/GenBank/DDBJ databases">
        <authorList>
            <person name="de Groot N.N."/>
        </authorList>
    </citation>
    <scope>NUCLEOTIDE SEQUENCE [LARGE SCALE GENOMIC DNA]</scope>
    <source>
        <strain evidence="2 3">CGMCC 1.6502</strain>
    </source>
</reference>
<dbReference type="GO" id="GO:0046820">
    <property type="term" value="F:4-amino-4-deoxychorismate synthase activity"/>
    <property type="evidence" value="ECO:0007669"/>
    <property type="project" value="TreeGrafter"/>
</dbReference>
<dbReference type="InterPro" id="IPR005802">
    <property type="entry name" value="ADC_synth_comp_1"/>
</dbReference>
<dbReference type="InterPro" id="IPR019999">
    <property type="entry name" value="Anth_synth_I-like"/>
</dbReference>
<dbReference type="AlphaFoldDB" id="A0A1G8YU67"/>
<name>A0A1G8YU67_9BACI</name>
<gene>
    <name evidence="2" type="ORF">SAMN05216243_1831</name>
</gene>
<dbReference type="InterPro" id="IPR015890">
    <property type="entry name" value="Chorismate_C"/>
</dbReference>
<dbReference type="PRINTS" id="PR00095">
    <property type="entry name" value="ANTSNTHASEI"/>
</dbReference>
<dbReference type="GO" id="GO:0009396">
    <property type="term" value="P:folic acid-containing compound biosynthetic process"/>
    <property type="evidence" value="ECO:0007669"/>
    <property type="project" value="InterPro"/>
</dbReference>
<evidence type="ECO:0000313" key="3">
    <source>
        <dbReference type="Proteomes" id="UP000198694"/>
    </source>
</evidence>
<dbReference type="InterPro" id="IPR036038">
    <property type="entry name" value="Aminotransferase-like"/>
</dbReference>
<dbReference type="EMBL" id="FNFL01000002">
    <property type="protein sequence ID" value="SDK06341.1"/>
    <property type="molecule type" value="Genomic_DNA"/>
</dbReference>
<dbReference type="RefSeq" id="WP_093213247.1">
    <property type="nucleotide sequence ID" value="NZ_FNFL01000002.1"/>
</dbReference>
<keyword evidence="3" id="KW-1185">Reference proteome</keyword>
<proteinExistence type="predicted"/>
<dbReference type="Gene3D" id="3.30.470.10">
    <property type="match status" value="1"/>
</dbReference>
<dbReference type="SUPFAM" id="SSF56752">
    <property type="entry name" value="D-aminoacid aminotransferase-like PLP-dependent enzymes"/>
    <property type="match status" value="1"/>
</dbReference>
<feature type="domain" description="Chorismate-utilising enzyme C-terminal" evidence="1">
    <location>
        <begin position="112"/>
        <end position="367"/>
    </location>
</feature>
<dbReference type="Gene3D" id="3.60.120.10">
    <property type="entry name" value="Anthranilate synthase"/>
    <property type="match status" value="1"/>
</dbReference>
<keyword evidence="2" id="KW-0456">Lyase</keyword>
<dbReference type="GO" id="GO:0000162">
    <property type="term" value="P:L-tryptophan biosynthetic process"/>
    <property type="evidence" value="ECO:0007669"/>
    <property type="project" value="TreeGrafter"/>
</dbReference>
<dbReference type="Pfam" id="PF01063">
    <property type="entry name" value="Aminotran_4"/>
    <property type="match status" value="1"/>
</dbReference>
<dbReference type="SUPFAM" id="SSF56322">
    <property type="entry name" value="ADC synthase"/>
    <property type="match status" value="1"/>
</dbReference>
<dbReference type="Gene3D" id="3.20.10.10">
    <property type="entry name" value="D-amino Acid Aminotransferase, subunit A, domain 2"/>
    <property type="match status" value="1"/>
</dbReference>
<dbReference type="Proteomes" id="UP000198694">
    <property type="component" value="Unassembled WGS sequence"/>
</dbReference>
<dbReference type="OrthoDB" id="9803598at2"/>
<dbReference type="Pfam" id="PF00425">
    <property type="entry name" value="Chorismate_bind"/>
    <property type="match status" value="1"/>
</dbReference>
<evidence type="ECO:0000313" key="2">
    <source>
        <dbReference type="EMBL" id="SDK06341.1"/>
    </source>
</evidence>
<organism evidence="2 3">
    <name type="scientific">Sediminibacillus albus</name>
    <dbReference type="NCBI Taxonomy" id="407036"/>
    <lineage>
        <taxon>Bacteria</taxon>
        <taxon>Bacillati</taxon>
        <taxon>Bacillota</taxon>
        <taxon>Bacilli</taxon>
        <taxon>Bacillales</taxon>
        <taxon>Bacillaceae</taxon>
        <taxon>Sediminibacillus</taxon>
    </lineage>
</organism>
<dbReference type="InterPro" id="IPR043131">
    <property type="entry name" value="BCAT-like_N"/>
</dbReference>
<dbReference type="NCBIfam" id="TIGR00553">
    <property type="entry name" value="pabB"/>
    <property type="match status" value="1"/>
</dbReference>
<accession>A0A1G8YU67</accession>
<dbReference type="STRING" id="407036.SAMN05216243_1831"/>
<dbReference type="InterPro" id="IPR001544">
    <property type="entry name" value="Aminotrans_IV"/>
</dbReference>
<dbReference type="PANTHER" id="PTHR11236:SF50">
    <property type="entry name" value="AMINODEOXYCHORISMATE SYNTHASE COMPONENT 1"/>
    <property type="match status" value="1"/>
</dbReference>
<dbReference type="PANTHER" id="PTHR11236">
    <property type="entry name" value="AMINOBENZOATE/ANTHRANILATE SYNTHASE"/>
    <property type="match status" value="1"/>
</dbReference>
<dbReference type="GO" id="GO:0016829">
    <property type="term" value="F:lyase activity"/>
    <property type="evidence" value="ECO:0007669"/>
    <property type="project" value="UniProtKB-KW"/>
</dbReference>
<protein>
    <submittedName>
        <fullName evidence="2">Para-aminobenzoate synthetase / 4-amino-4-deoxychorismate lyase</fullName>
    </submittedName>
</protein>
<evidence type="ECO:0000259" key="1">
    <source>
        <dbReference type="Pfam" id="PF00425"/>
    </source>
</evidence>
<dbReference type="InterPro" id="IPR043132">
    <property type="entry name" value="BCAT-like_C"/>
</dbReference>